<dbReference type="EMBL" id="CP000473">
    <property type="protein sequence ID" value="ABJ82389.1"/>
    <property type="molecule type" value="Genomic_DNA"/>
</dbReference>
<proteinExistence type="predicted"/>
<dbReference type="AlphaFoldDB" id="Q029A2"/>
<feature type="compositionally biased region" description="Low complexity" evidence="1">
    <location>
        <begin position="104"/>
        <end position="117"/>
    </location>
</feature>
<protein>
    <submittedName>
        <fullName evidence="2">Uncharacterized protein</fullName>
    </submittedName>
</protein>
<name>Q029A2_SOLUE</name>
<dbReference type="KEGG" id="sus:Acid_1396"/>
<feature type="region of interest" description="Disordered" evidence="1">
    <location>
        <begin position="88"/>
        <end position="117"/>
    </location>
</feature>
<dbReference type="InParanoid" id="Q029A2"/>
<evidence type="ECO:0000256" key="1">
    <source>
        <dbReference type="SAM" id="MobiDB-lite"/>
    </source>
</evidence>
<accession>Q029A2</accession>
<sequence>MPLYRVFRMKDSPRQQFRWAPHVSGPANAKPKDFEPAGQVEALHEYDAWRVLRESGEPLLVGDLLESAEGSLRICKYVGFEPAQWIVPESKPDNKLPLSDLQQSMEAESASPSAVSS</sequence>
<dbReference type="eggNOG" id="ENOG5034620">
    <property type="taxonomic scope" value="Bacteria"/>
</dbReference>
<dbReference type="STRING" id="234267.Acid_1396"/>
<evidence type="ECO:0000313" key="2">
    <source>
        <dbReference type="EMBL" id="ABJ82389.1"/>
    </source>
</evidence>
<reference evidence="2" key="1">
    <citation type="submission" date="2006-10" db="EMBL/GenBank/DDBJ databases">
        <title>Complete sequence of Solibacter usitatus Ellin6076.</title>
        <authorList>
            <consortium name="US DOE Joint Genome Institute"/>
            <person name="Copeland A."/>
            <person name="Lucas S."/>
            <person name="Lapidus A."/>
            <person name="Barry K."/>
            <person name="Detter J.C."/>
            <person name="Glavina del Rio T."/>
            <person name="Hammon N."/>
            <person name="Israni S."/>
            <person name="Dalin E."/>
            <person name="Tice H."/>
            <person name="Pitluck S."/>
            <person name="Thompson L.S."/>
            <person name="Brettin T."/>
            <person name="Bruce D."/>
            <person name="Han C."/>
            <person name="Tapia R."/>
            <person name="Gilna P."/>
            <person name="Schmutz J."/>
            <person name="Larimer F."/>
            <person name="Land M."/>
            <person name="Hauser L."/>
            <person name="Kyrpides N."/>
            <person name="Mikhailova N."/>
            <person name="Janssen P.H."/>
            <person name="Kuske C.R."/>
            <person name="Richardson P."/>
        </authorList>
    </citation>
    <scope>NUCLEOTIDE SEQUENCE</scope>
    <source>
        <strain evidence="2">Ellin6076</strain>
    </source>
</reference>
<gene>
    <name evidence="2" type="ordered locus">Acid_1396</name>
</gene>
<dbReference type="HOGENOM" id="CLU_2083309_0_0_0"/>
<organism evidence="2">
    <name type="scientific">Solibacter usitatus (strain Ellin6076)</name>
    <dbReference type="NCBI Taxonomy" id="234267"/>
    <lineage>
        <taxon>Bacteria</taxon>
        <taxon>Pseudomonadati</taxon>
        <taxon>Acidobacteriota</taxon>
        <taxon>Terriglobia</taxon>
        <taxon>Bryobacterales</taxon>
        <taxon>Solibacteraceae</taxon>
        <taxon>Candidatus Solibacter</taxon>
    </lineage>
</organism>
<dbReference type="OrthoDB" id="129537at2"/>